<accession>A0A4C1TEW4</accession>
<evidence type="ECO:0000256" key="1">
    <source>
        <dbReference type="SAM" id="MobiDB-lite"/>
    </source>
</evidence>
<proteinExistence type="predicted"/>
<comment type="caution">
    <text evidence="2">The sequence shown here is derived from an EMBL/GenBank/DDBJ whole genome shotgun (WGS) entry which is preliminary data.</text>
</comment>
<dbReference type="EMBL" id="BGZK01000049">
    <property type="protein sequence ID" value="GBP11988.1"/>
    <property type="molecule type" value="Genomic_DNA"/>
</dbReference>
<evidence type="ECO:0000313" key="3">
    <source>
        <dbReference type="Proteomes" id="UP000299102"/>
    </source>
</evidence>
<keyword evidence="3" id="KW-1185">Reference proteome</keyword>
<dbReference type="Proteomes" id="UP000299102">
    <property type="component" value="Unassembled WGS sequence"/>
</dbReference>
<name>A0A4C1TEW4_EUMVA</name>
<feature type="region of interest" description="Disordered" evidence="1">
    <location>
        <begin position="30"/>
        <end position="51"/>
    </location>
</feature>
<feature type="compositionally biased region" description="Polar residues" evidence="1">
    <location>
        <begin position="38"/>
        <end position="49"/>
    </location>
</feature>
<reference evidence="2 3" key="1">
    <citation type="journal article" date="2019" name="Commun. Biol.">
        <title>The bagworm genome reveals a unique fibroin gene that provides high tensile strength.</title>
        <authorList>
            <person name="Kono N."/>
            <person name="Nakamura H."/>
            <person name="Ohtoshi R."/>
            <person name="Tomita M."/>
            <person name="Numata K."/>
            <person name="Arakawa K."/>
        </authorList>
    </citation>
    <scope>NUCLEOTIDE SEQUENCE [LARGE SCALE GENOMIC DNA]</scope>
</reference>
<dbReference type="AlphaFoldDB" id="A0A4C1TEW4"/>
<sequence>MATANRDVAADGCVVGRLYSTWTGDQARIEAYPPVTNPGPQRTTENLPTSAGRPVILRKQWAVRVSINVRYQ</sequence>
<evidence type="ECO:0000313" key="2">
    <source>
        <dbReference type="EMBL" id="GBP11988.1"/>
    </source>
</evidence>
<organism evidence="2 3">
    <name type="scientific">Eumeta variegata</name>
    <name type="common">Bagworm moth</name>
    <name type="synonym">Eumeta japonica</name>
    <dbReference type="NCBI Taxonomy" id="151549"/>
    <lineage>
        <taxon>Eukaryota</taxon>
        <taxon>Metazoa</taxon>
        <taxon>Ecdysozoa</taxon>
        <taxon>Arthropoda</taxon>
        <taxon>Hexapoda</taxon>
        <taxon>Insecta</taxon>
        <taxon>Pterygota</taxon>
        <taxon>Neoptera</taxon>
        <taxon>Endopterygota</taxon>
        <taxon>Lepidoptera</taxon>
        <taxon>Glossata</taxon>
        <taxon>Ditrysia</taxon>
        <taxon>Tineoidea</taxon>
        <taxon>Psychidae</taxon>
        <taxon>Oiketicinae</taxon>
        <taxon>Eumeta</taxon>
    </lineage>
</organism>
<protein>
    <submittedName>
        <fullName evidence="2">Uncharacterized protein</fullName>
    </submittedName>
</protein>
<gene>
    <name evidence="2" type="ORF">EVAR_5835_1</name>
</gene>